<proteinExistence type="inferred from homology"/>
<feature type="domain" description="Impact N-terminal" evidence="2">
    <location>
        <begin position="15"/>
        <end position="120"/>
    </location>
</feature>
<reference evidence="3 4" key="1">
    <citation type="journal article" date="2013" name="PLoS ONE">
        <title>Genome-Wide Relatedness of Treponema pedis, from Gingiva and Necrotic Skin Lesions of Pigs, with the Human Oral Pathogen Treponema denticola.</title>
        <authorList>
            <person name="Svartstrom O."/>
            <person name="Mushtaq M."/>
            <person name="Pringle M."/>
            <person name="Segerman B."/>
        </authorList>
    </citation>
    <scope>NUCLEOTIDE SEQUENCE [LARGE SCALE GENOMIC DNA]</scope>
    <source>
        <strain evidence="3">T A4</strain>
    </source>
</reference>
<evidence type="ECO:0000313" key="4">
    <source>
        <dbReference type="Proteomes" id="UP000015620"/>
    </source>
</evidence>
<accession>S6A8X9</accession>
<dbReference type="InterPro" id="IPR020568">
    <property type="entry name" value="Ribosomal_Su5_D2-typ_SF"/>
</dbReference>
<dbReference type="EMBL" id="CP004120">
    <property type="protein sequence ID" value="AGT44609.1"/>
    <property type="molecule type" value="Genomic_DNA"/>
</dbReference>
<dbReference type="Gene3D" id="3.30.230.30">
    <property type="entry name" value="Impact, N-terminal domain"/>
    <property type="match status" value="1"/>
</dbReference>
<dbReference type="PANTHER" id="PTHR16301:SF20">
    <property type="entry name" value="IMPACT FAMILY MEMBER YIGZ"/>
    <property type="match status" value="1"/>
</dbReference>
<dbReference type="InterPro" id="IPR035647">
    <property type="entry name" value="EFG_III/V"/>
</dbReference>
<dbReference type="AlphaFoldDB" id="S6A8X9"/>
<evidence type="ECO:0000256" key="1">
    <source>
        <dbReference type="ARBA" id="ARBA00007665"/>
    </source>
</evidence>
<sequence>MNSLAEYASCEIEVKNSKFLAEIFPVKTQAEARTLLKTQKQKYKDASHVVHAFVLGETAGILGCSDDGEPAGTAGKPILAVLRGKNITGVMLTVMRRFGGILLGTGGLVKAYSEAAKAVLEKSKIIPYIPKNKFELFCSYSEYEILKRSFADFSVETEDIIFGEKIKIKGIVPSDKKNALTAFIENAVKGSKSSGLIFP</sequence>
<dbReference type="Pfam" id="PF01205">
    <property type="entry name" value="Impact_N"/>
    <property type="match status" value="1"/>
</dbReference>
<dbReference type="GO" id="GO:0006446">
    <property type="term" value="P:regulation of translational initiation"/>
    <property type="evidence" value="ECO:0007669"/>
    <property type="project" value="TreeGrafter"/>
</dbReference>
<dbReference type="RefSeq" id="WP_020965906.1">
    <property type="nucleotide sequence ID" value="NC_022097.1"/>
</dbReference>
<dbReference type="PANTHER" id="PTHR16301">
    <property type="entry name" value="IMPACT-RELATED"/>
    <property type="match status" value="1"/>
</dbReference>
<dbReference type="SUPFAM" id="SSF54211">
    <property type="entry name" value="Ribosomal protein S5 domain 2-like"/>
    <property type="match status" value="1"/>
</dbReference>
<dbReference type="OrthoDB" id="9813771at2"/>
<dbReference type="KEGG" id="tped:TPE_2135"/>
<evidence type="ECO:0000313" key="3">
    <source>
        <dbReference type="EMBL" id="AGT44609.1"/>
    </source>
</evidence>
<dbReference type="InterPro" id="IPR023582">
    <property type="entry name" value="Impact"/>
</dbReference>
<keyword evidence="4" id="KW-1185">Reference proteome</keyword>
<protein>
    <recommendedName>
        <fullName evidence="2">Impact N-terminal domain-containing protein</fullName>
    </recommendedName>
</protein>
<gene>
    <name evidence="3" type="ORF">TPE_2135</name>
</gene>
<dbReference type="GO" id="GO:0005737">
    <property type="term" value="C:cytoplasm"/>
    <property type="evidence" value="ECO:0007669"/>
    <property type="project" value="TreeGrafter"/>
</dbReference>
<comment type="similarity">
    <text evidence="1">Belongs to the IMPACT family.</text>
</comment>
<dbReference type="GeneID" id="301090614"/>
<name>S6A8X9_9SPIR</name>
<dbReference type="Proteomes" id="UP000015620">
    <property type="component" value="Chromosome"/>
</dbReference>
<organism evidence="3 4">
    <name type="scientific">Treponema pedis str. T A4</name>
    <dbReference type="NCBI Taxonomy" id="1291379"/>
    <lineage>
        <taxon>Bacteria</taxon>
        <taxon>Pseudomonadati</taxon>
        <taxon>Spirochaetota</taxon>
        <taxon>Spirochaetia</taxon>
        <taxon>Spirochaetales</taxon>
        <taxon>Treponemataceae</taxon>
        <taxon>Treponema</taxon>
    </lineage>
</organism>
<dbReference type="SUPFAM" id="SSF54980">
    <property type="entry name" value="EF-G C-terminal domain-like"/>
    <property type="match status" value="1"/>
</dbReference>
<dbReference type="PATRIC" id="fig|1291379.3.peg.2107"/>
<dbReference type="HOGENOM" id="CLU_083552_2_1_12"/>
<dbReference type="InterPro" id="IPR001498">
    <property type="entry name" value="Impact_N"/>
</dbReference>
<dbReference type="InterPro" id="IPR036956">
    <property type="entry name" value="Impact_N_sf"/>
</dbReference>
<evidence type="ECO:0000259" key="2">
    <source>
        <dbReference type="Pfam" id="PF01205"/>
    </source>
</evidence>